<evidence type="ECO:0000313" key="9">
    <source>
        <dbReference type="Proteomes" id="UP001603857"/>
    </source>
</evidence>
<accession>A0ABD1LE98</accession>
<feature type="domain" description="PARP catalytic" evidence="6">
    <location>
        <begin position="1"/>
        <end position="227"/>
    </location>
</feature>
<evidence type="ECO:0000259" key="6">
    <source>
        <dbReference type="PROSITE" id="PS51059"/>
    </source>
</evidence>
<dbReference type="PANTHER" id="PTHR32263:SF12">
    <property type="entry name" value="INACTIVE POLY [ADP-RIBOSE] POLYMERASE SRO4-RELATED"/>
    <property type="match status" value="1"/>
</dbReference>
<dbReference type="Pfam" id="PF12174">
    <property type="entry name" value="RST"/>
    <property type="match status" value="1"/>
</dbReference>
<feature type="region of interest" description="Disordered" evidence="5">
    <location>
        <begin position="301"/>
        <end position="326"/>
    </location>
</feature>
<evidence type="ECO:0000256" key="1">
    <source>
        <dbReference type="ARBA" id="ARBA00004123"/>
    </source>
</evidence>
<keyword evidence="4" id="KW-0539">Nucleus</keyword>
<evidence type="ECO:0000259" key="7">
    <source>
        <dbReference type="PROSITE" id="PS51879"/>
    </source>
</evidence>
<comment type="subcellular location">
    <subcellularLocation>
        <location evidence="1">Nucleus</location>
    </subcellularLocation>
</comment>
<evidence type="ECO:0000256" key="2">
    <source>
        <dbReference type="ARBA" id="ARBA00022473"/>
    </source>
</evidence>
<dbReference type="AlphaFoldDB" id="A0ABD1LE98"/>
<dbReference type="EMBL" id="JBGMDY010000009">
    <property type="protein sequence ID" value="KAL2321838.1"/>
    <property type="molecule type" value="Genomic_DNA"/>
</dbReference>
<dbReference type="InterPro" id="IPR022003">
    <property type="entry name" value="RST"/>
</dbReference>
<keyword evidence="2" id="KW-0217">Developmental protein</keyword>
<feature type="compositionally biased region" description="Polar residues" evidence="5">
    <location>
        <begin position="1"/>
        <end position="13"/>
    </location>
</feature>
<evidence type="ECO:0000256" key="5">
    <source>
        <dbReference type="SAM" id="MobiDB-lite"/>
    </source>
</evidence>
<comment type="caution">
    <text evidence="8">The sequence shown here is derived from an EMBL/GenBank/DDBJ whole genome shotgun (WGS) entry which is preliminary data.</text>
</comment>
<keyword evidence="9" id="KW-1185">Reference proteome</keyword>
<evidence type="ECO:0000313" key="8">
    <source>
        <dbReference type="EMBL" id="KAL2321838.1"/>
    </source>
</evidence>
<protein>
    <recommendedName>
        <fullName evidence="10">Inactive poly [ADP-ribose] polymerase SRO2</fullName>
    </recommendedName>
</protein>
<evidence type="ECO:0000256" key="4">
    <source>
        <dbReference type="ARBA" id="ARBA00023242"/>
    </source>
</evidence>
<proteinExistence type="predicted"/>
<name>A0ABD1LE98_9FABA</name>
<keyword evidence="3" id="KW-0346">Stress response</keyword>
<evidence type="ECO:0008006" key="10">
    <source>
        <dbReference type="Google" id="ProtNLM"/>
    </source>
</evidence>
<feature type="domain" description="RST" evidence="7">
    <location>
        <begin position="217"/>
        <end position="288"/>
    </location>
</feature>
<reference evidence="8 9" key="1">
    <citation type="submission" date="2024-08" db="EMBL/GenBank/DDBJ databases">
        <title>Insights into the chromosomal genome structure of Flemingia macrophylla.</title>
        <authorList>
            <person name="Ding Y."/>
            <person name="Zhao Y."/>
            <person name="Bi W."/>
            <person name="Wu M."/>
            <person name="Zhao G."/>
            <person name="Gong Y."/>
            <person name="Li W."/>
            <person name="Zhang P."/>
        </authorList>
    </citation>
    <scope>NUCLEOTIDE SEQUENCE [LARGE SCALE GENOMIC DNA]</scope>
    <source>
        <strain evidence="8">DYQJB</strain>
        <tissue evidence="8">Leaf</tissue>
    </source>
</reference>
<feature type="region of interest" description="Disordered" evidence="5">
    <location>
        <begin position="1"/>
        <end position="21"/>
    </location>
</feature>
<dbReference type="SUPFAM" id="SSF56399">
    <property type="entry name" value="ADP-ribosylation"/>
    <property type="match status" value="1"/>
</dbReference>
<sequence length="326" mass="36715">MVSDCQSGVSGNEQPFGDGIEPAREKGDYIWAKFNEALLHNGLKPELVAIGKNASSSATAQARLKSFSLFEQAVAESRRGNANVKFAWYGADCREEVNGVVKHGFMPNAHCNALRLSALDYPLQRHALSVSLVKNAVADMDGLRHLILCRVIVGKAEVVPSGSDQRCWSSEEFDSGVDDLANPKEYVIWWNRVNTHVLPEFVMSIRVPNFTGFGVQRRPTSPWMPFPTLIHVLSRVLPQHQIAVISKFHKGYTENKISRLELIQKVRQIAGDQRLTAIIKAFRMSANGVLEKYRHVIGSVRTNEEKELQPHRHRQQTHQRKRNDCS</sequence>
<dbReference type="PANTHER" id="PTHR32263">
    <property type="entry name" value="INACTIVE POLY [ADP-RIBOSE] POLYMERASE SRO4-RELATED"/>
    <property type="match status" value="1"/>
</dbReference>
<dbReference type="PROSITE" id="PS51879">
    <property type="entry name" value="RST"/>
    <property type="match status" value="1"/>
</dbReference>
<dbReference type="Proteomes" id="UP001603857">
    <property type="component" value="Unassembled WGS sequence"/>
</dbReference>
<organism evidence="8 9">
    <name type="scientific">Flemingia macrophylla</name>
    <dbReference type="NCBI Taxonomy" id="520843"/>
    <lineage>
        <taxon>Eukaryota</taxon>
        <taxon>Viridiplantae</taxon>
        <taxon>Streptophyta</taxon>
        <taxon>Embryophyta</taxon>
        <taxon>Tracheophyta</taxon>
        <taxon>Spermatophyta</taxon>
        <taxon>Magnoliopsida</taxon>
        <taxon>eudicotyledons</taxon>
        <taxon>Gunneridae</taxon>
        <taxon>Pentapetalae</taxon>
        <taxon>rosids</taxon>
        <taxon>fabids</taxon>
        <taxon>Fabales</taxon>
        <taxon>Fabaceae</taxon>
        <taxon>Papilionoideae</taxon>
        <taxon>50 kb inversion clade</taxon>
        <taxon>NPAAA clade</taxon>
        <taxon>indigoferoid/millettioid clade</taxon>
        <taxon>Phaseoleae</taxon>
        <taxon>Flemingia</taxon>
    </lineage>
</organism>
<dbReference type="GO" id="GO:0005634">
    <property type="term" value="C:nucleus"/>
    <property type="evidence" value="ECO:0007669"/>
    <property type="project" value="UniProtKB-SubCell"/>
</dbReference>
<gene>
    <name evidence="8" type="ORF">Fmac_026217</name>
</gene>
<dbReference type="InterPro" id="IPR044964">
    <property type="entry name" value="RCD1/SRO1-5"/>
</dbReference>
<dbReference type="InterPro" id="IPR012317">
    <property type="entry name" value="Poly(ADP-ribose)pol_cat_dom"/>
</dbReference>
<dbReference type="PROSITE" id="PS51059">
    <property type="entry name" value="PARP_CATALYTIC"/>
    <property type="match status" value="1"/>
</dbReference>
<evidence type="ECO:0000256" key="3">
    <source>
        <dbReference type="ARBA" id="ARBA00023016"/>
    </source>
</evidence>
<dbReference type="Gene3D" id="3.90.228.10">
    <property type="match status" value="1"/>
</dbReference>
<feature type="compositionally biased region" description="Basic residues" evidence="5">
    <location>
        <begin position="311"/>
        <end position="326"/>
    </location>
</feature>